<keyword evidence="6" id="KW-0256">Endoplasmic reticulum</keyword>
<dbReference type="InterPro" id="IPR052374">
    <property type="entry name" value="SERAC1"/>
</dbReference>
<evidence type="ECO:0000256" key="5">
    <source>
        <dbReference type="ARBA" id="ARBA00022692"/>
    </source>
</evidence>
<dbReference type="SUPFAM" id="SSF48371">
    <property type="entry name" value="ARM repeat"/>
    <property type="match status" value="1"/>
</dbReference>
<evidence type="ECO:0000256" key="16">
    <source>
        <dbReference type="SAM" id="Phobius"/>
    </source>
</evidence>
<dbReference type="GO" id="GO:0016020">
    <property type="term" value="C:membrane"/>
    <property type="evidence" value="ECO:0007669"/>
    <property type="project" value="UniProtKB-SubCell"/>
</dbReference>
<keyword evidence="8" id="KW-0443">Lipid metabolism</keyword>
<proteinExistence type="inferred from homology"/>
<gene>
    <name evidence="17" type="primary">RvY_09580-1</name>
    <name evidence="17" type="synonym">RvY_09580.1</name>
    <name evidence="17" type="ORF">RvY_09580</name>
</gene>
<evidence type="ECO:0000256" key="15">
    <source>
        <dbReference type="ARBA" id="ARBA00041701"/>
    </source>
</evidence>
<dbReference type="STRING" id="947166.A0A1D1V9R8"/>
<evidence type="ECO:0000256" key="11">
    <source>
        <dbReference type="ARBA" id="ARBA00023209"/>
    </source>
</evidence>
<keyword evidence="11" id="KW-0594">Phospholipid biosynthesis</keyword>
<keyword evidence="5 16" id="KW-0812">Transmembrane</keyword>
<evidence type="ECO:0000256" key="9">
    <source>
        <dbReference type="ARBA" id="ARBA00023128"/>
    </source>
</evidence>
<dbReference type="GO" id="GO:0005739">
    <property type="term" value="C:mitochondrion"/>
    <property type="evidence" value="ECO:0007669"/>
    <property type="project" value="UniProtKB-SubCell"/>
</dbReference>
<evidence type="ECO:0000256" key="8">
    <source>
        <dbReference type="ARBA" id="ARBA00023098"/>
    </source>
</evidence>
<dbReference type="GO" id="GO:0008654">
    <property type="term" value="P:phospholipid biosynthetic process"/>
    <property type="evidence" value="ECO:0007669"/>
    <property type="project" value="UniProtKB-KW"/>
</dbReference>
<keyword evidence="12" id="KW-1208">Phospholipid metabolism</keyword>
<reference evidence="17 18" key="1">
    <citation type="journal article" date="2016" name="Nat. Commun.">
        <title>Extremotolerant tardigrade genome and improved radiotolerance of human cultured cells by tardigrade-unique protein.</title>
        <authorList>
            <person name="Hashimoto T."/>
            <person name="Horikawa D.D."/>
            <person name="Saito Y."/>
            <person name="Kuwahara H."/>
            <person name="Kozuka-Hata H."/>
            <person name="Shin-I T."/>
            <person name="Minakuchi Y."/>
            <person name="Ohishi K."/>
            <person name="Motoyama A."/>
            <person name="Aizu T."/>
            <person name="Enomoto A."/>
            <person name="Kondo K."/>
            <person name="Tanaka S."/>
            <person name="Hara Y."/>
            <person name="Koshikawa S."/>
            <person name="Sagara H."/>
            <person name="Miura T."/>
            <person name="Yokobori S."/>
            <person name="Miyagawa K."/>
            <person name="Suzuki Y."/>
            <person name="Kubo T."/>
            <person name="Oyama M."/>
            <person name="Kohara Y."/>
            <person name="Fujiyama A."/>
            <person name="Arakawa K."/>
            <person name="Katayama T."/>
            <person name="Toyoda A."/>
            <person name="Kunieda T."/>
        </authorList>
    </citation>
    <scope>NUCLEOTIDE SEQUENCE [LARGE SCALE GENOMIC DNA]</scope>
    <source>
        <strain evidence="17 18">YOKOZUNA-1</strain>
    </source>
</reference>
<dbReference type="GO" id="GO:0005783">
    <property type="term" value="C:endoplasmic reticulum"/>
    <property type="evidence" value="ECO:0007669"/>
    <property type="project" value="UniProtKB-SubCell"/>
</dbReference>
<dbReference type="SUPFAM" id="SSF53474">
    <property type="entry name" value="alpha/beta-Hydrolases"/>
    <property type="match status" value="1"/>
</dbReference>
<evidence type="ECO:0000256" key="3">
    <source>
        <dbReference type="ARBA" id="ARBA00004240"/>
    </source>
</evidence>
<dbReference type="Gene3D" id="3.40.50.1820">
    <property type="entry name" value="alpha/beta hydrolase"/>
    <property type="match status" value="1"/>
</dbReference>
<evidence type="ECO:0000256" key="10">
    <source>
        <dbReference type="ARBA" id="ARBA00023136"/>
    </source>
</evidence>
<evidence type="ECO:0000256" key="1">
    <source>
        <dbReference type="ARBA" id="ARBA00004167"/>
    </source>
</evidence>
<comment type="caution">
    <text evidence="17">The sequence shown here is derived from an EMBL/GenBank/DDBJ whole genome shotgun (WGS) entry which is preliminary data.</text>
</comment>
<evidence type="ECO:0000313" key="18">
    <source>
        <dbReference type="Proteomes" id="UP000186922"/>
    </source>
</evidence>
<keyword evidence="18" id="KW-1185">Reference proteome</keyword>
<keyword evidence="9" id="KW-0496">Mitochondrion</keyword>
<dbReference type="PANTHER" id="PTHR48182:SF2">
    <property type="entry name" value="PROTEIN SERAC1"/>
    <property type="match status" value="1"/>
</dbReference>
<dbReference type="PANTHER" id="PTHR48182">
    <property type="entry name" value="PROTEIN SERAC1"/>
    <property type="match status" value="1"/>
</dbReference>
<evidence type="ECO:0000256" key="2">
    <source>
        <dbReference type="ARBA" id="ARBA00004173"/>
    </source>
</evidence>
<keyword evidence="4" id="KW-0444">Lipid biosynthesis</keyword>
<evidence type="ECO:0000256" key="4">
    <source>
        <dbReference type="ARBA" id="ARBA00022516"/>
    </source>
</evidence>
<dbReference type="Proteomes" id="UP000186922">
    <property type="component" value="Unassembled WGS sequence"/>
</dbReference>
<accession>A0A1D1V9R8</accession>
<keyword evidence="7 16" id="KW-1133">Transmembrane helix</keyword>
<evidence type="ECO:0000256" key="7">
    <source>
        <dbReference type="ARBA" id="ARBA00022989"/>
    </source>
</evidence>
<evidence type="ECO:0000256" key="12">
    <source>
        <dbReference type="ARBA" id="ARBA00023264"/>
    </source>
</evidence>
<dbReference type="Gene3D" id="1.25.10.10">
    <property type="entry name" value="Leucine-rich Repeat Variant"/>
    <property type="match status" value="1"/>
</dbReference>
<feature type="transmembrane region" description="Helical" evidence="16">
    <location>
        <begin position="18"/>
        <end position="41"/>
    </location>
</feature>
<dbReference type="OrthoDB" id="5086500at2759"/>
<comment type="similarity">
    <text evidence="13">Belongs to the SERAC1 family.</text>
</comment>
<dbReference type="InterPro" id="IPR016024">
    <property type="entry name" value="ARM-type_fold"/>
</dbReference>
<dbReference type="AlphaFoldDB" id="A0A1D1V9R8"/>
<dbReference type="InterPro" id="IPR011989">
    <property type="entry name" value="ARM-like"/>
</dbReference>
<evidence type="ECO:0000256" key="13">
    <source>
        <dbReference type="ARBA" id="ARBA00038024"/>
    </source>
</evidence>
<comment type="subcellular location">
    <subcellularLocation>
        <location evidence="3">Endoplasmic reticulum</location>
    </subcellularLocation>
    <subcellularLocation>
        <location evidence="1">Membrane</location>
        <topology evidence="1">Single-pass membrane protein</topology>
    </subcellularLocation>
    <subcellularLocation>
        <location evidence="2">Mitochondrion</location>
    </subcellularLocation>
</comment>
<evidence type="ECO:0000256" key="6">
    <source>
        <dbReference type="ARBA" id="ARBA00022824"/>
    </source>
</evidence>
<name>A0A1D1V9R8_RAMVA</name>
<keyword evidence="10 16" id="KW-0472">Membrane</keyword>
<organism evidence="17 18">
    <name type="scientific">Ramazzottius varieornatus</name>
    <name type="common">Water bear</name>
    <name type="synonym">Tardigrade</name>
    <dbReference type="NCBI Taxonomy" id="947166"/>
    <lineage>
        <taxon>Eukaryota</taxon>
        <taxon>Metazoa</taxon>
        <taxon>Ecdysozoa</taxon>
        <taxon>Tardigrada</taxon>
        <taxon>Eutardigrada</taxon>
        <taxon>Parachela</taxon>
        <taxon>Hypsibioidea</taxon>
        <taxon>Ramazzottiidae</taxon>
        <taxon>Ramazzottius</taxon>
    </lineage>
</organism>
<evidence type="ECO:0000256" key="14">
    <source>
        <dbReference type="ARBA" id="ARBA00040991"/>
    </source>
</evidence>
<protein>
    <recommendedName>
        <fullName evidence="14">Protein SERAC1</fullName>
    </recommendedName>
    <alternativeName>
        <fullName evidence="15">Serine active site-containing protein 1</fullName>
    </alternativeName>
</protein>
<evidence type="ECO:0000313" key="17">
    <source>
        <dbReference type="EMBL" id="GAU98431.1"/>
    </source>
</evidence>
<dbReference type="EMBL" id="BDGG01000004">
    <property type="protein sequence ID" value="GAU98431.1"/>
    <property type="molecule type" value="Genomic_DNA"/>
</dbReference>
<sequence length="635" mass="72031">MDPVERTAFSFWRRKKNLVITAFGTFVVGLATGGVSLYVFYKFRSAEILPTVVHDNTGKYIYVPRESQRPEMPRAIERFSTRVEKFRPEIFRPANLLQSTVDPLWRRQLIEEMTLHQWTDSEAYRISQKAFASPEIMVAVARSQNFNSKLLFKPPRLKQVYLKPSIKDELVRILTACPTGSVYSKLGRRRDKVLSLARKKDGLLSAFGVVNLVGLPDDIQVNRALLSGLSEFSEDAKCGAILREAGIIRVLHRIASEYNAGLTIEDYRYVSRILANVSAYALSEDLVEELSRSALLPLLAKWSSSPDLDLSLRAAKTLANLDLDPTPNQHVLYTSGVYLLYPLRRQRQDAVFDVVFVHGLRGSVLKTWRQNIRSLKELDHKEITMNEPYLYTQCWPKDWLSLDFPSSRIVAVDYETSFIQSTFLVPTENPESNEKSLGTPEANEGILKLRSIDMLQKLKLAGLGSRPILWISHSMGGILVKQMLLLNSLEANPSIVDMTVGCVFYSTPHTGSPFADQMAKYFRVSPEVQDLRINNPYLLQLQDSFLNLVAQQKYSLLSFGETLPDYRIITTRVVPIESSNPRVGKFVRLDDVTHLASCKPANPRSAMYLELVSFIRETLVKSTDRDRSKQAQPNT</sequence>
<dbReference type="InterPro" id="IPR029058">
    <property type="entry name" value="AB_hydrolase_fold"/>
</dbReference>